<keyword evidence="2 3" id="KW-0378">Hydrolase</keyword>
<name>A0A1H2F145_9PSED</name>
<dbReference type="CDD" id="cd00586">
    <property type="entry name" value="4HBT"/>
    <property type="match status" value="1"/>
</dbReference>
<dbReference type="OrthoDB" id="9799036at2"/>
<reference evidence="4" key="1">
    <citation type="submission" date="2016-10" db="EMBL/GenBank/DDBJ databases">
        <authorList>
            <person name="Varghese N."/>
            <person name="Submissions S."/>
        </authorList>
    </citation>
    <scope>NUCLEOTIDE SEQUENCE [LARGE SCALE GENOMIC DNA]</scope>
    <source>
        <strain evidence="4">DSM 17875</strain>
    </source>
</reference>
<gene>
    <name evidence="3" type="ORF">SAMN05216296_1243</name>
</gene>
<dbReference type="InterPro" id="IPR050563">
    <property type="entry name" value="4-hydroxybenzoyl-CoA_TE"/>
</dbReference>
<dbReference type="Proteomes" id="UP000243232">
    <property type="component" value="Chromosome I"/>
</dbReference>
<organism evidence="3 4">
    <name type="scientific">Pseudomonas pohangensis</name>
    <dbReference type="NCBI Taxonomy" id="364197"/>
    <lineage>
        <taxon>Bacteria</taxon>
        <taxon>Pseudomonadati</taxon>
        <taxon>Pseudomonadota</taxon>
        <taxon>Gammaproteobacteria</taxon>
        <taxon>Pseudomonadales</taxon>
        <taxon>Pseudomonadaceae</taxon>
        <taxon>Pseudomonas</taxon>
    </lineage>
</organism>
<evidence type="ECO:0000256" key="2">
    <source>
        <dbReference type="ARBA" id="ARBA00022801"/>
    </source>
</evidence>
<evidence type="ECO:0000256" key="1">
    <source>
        <dbReference type="ARBA" id="ARBA00005953"/>
    </source>
</evidence>
<dbReference type="EMBL" id="LT629785">
    <property type="protein sequence ID" value="SDU01116.1"/>
    <property type="molecule type" value="Genomic_DNA"/>
</dbReference>
<sequence>MNQPQQLRSDYRHFQPITTRWHDNDVYGHVNNVIYYSFFDSAVNTYLIEAGGLDIHGGPVVGFVVSSSCDYFASIAFPDCIEVGLRVGKLGNSSVQYELGIFKQGEAQACAAGRFVHVFVDRESNRPTSIPESLRVALARLLPSTAEI</sequence>
<comment type="similarity">
    <text evidence="1">Belongs to the 4-hydroxybenzoyl-CoA thioesterase family.</text>
</comment>
<dbReference type="Gene3D" id="3.10.129.10">
    <property type="entry name" value="Hotdog Thioesterase"/>
    <property type="match status" value="1"/>
</dbReference>
<dbReference type="STRING" id="364197.SAMN05216296_1243"/>
<dbReference type="GO" id="GO:0047617">
    <property type="term" value="F:fatty acyl-CoA hydrolase activity"/>
    <property type="evidence" value="ECO:0007669"/>
    <property type="project" value="TreeGrafter"/>
</dbReference>
<accession>A0A1H2F145</accession>
<protein>
    <submittedName>
        <fullName evidence="3">Acyl-CoA thioester hydrolase</fullName>
    </submittedName>
</protein>
<evidence type="ECO:0000313" key="3">
    <source>
        <dbReference type="EMBL" id="SDU01116.1"/>
    </source>
</evidence>
<keyword evidence="4" id="KW-1185">Reference proteome</keyword>
<proteinExistence type="inferred from homology"/>
<dbReference type="PANTHER" id="PTHR31793:SF27">
    <property type="entry name" value="NOVEL THIOESTERASE SUPERFAMILY DOMAIN AND SAPOSIN A-TYPE DOMAIN CONTAINING PROTEIN (0610012H03RIK)"/>
    <property type="match status" value="1"/>
</dbReference>
<dbReference type="InterPro" id="IPR029069">
    <property type="entry name" value="HotDog_dom_sf"/>
</dbReference>
<dbReference type="RefSeq" id="WP_090193592.1">
    <property type="nucleotide sequence ID" value="NZ_LT629785.1"/>
</dbReference>
<dbReference type="SUPFAM" id="SSF54637">
    <property type="entry name" value="Thioesterase/thiol ester dehydrase-isomerase"/>
    <property type="match status" value="1"/>
</dbReference>
<dbReference type="AlphaFoldDB" id="A0A1H2F145"/>
<dbReference type="Pfam" id="PF13279">
    <property type="entry name" value="4HBT_2"/>
    <property type="match status" value="1"/>
</dbReference>
<dbReference type="PANTHER" id="PTHR31793">
    <property type="entry name" value="4-HYDROXYBENZOYL-COA THIOESTERASE FAMILY MEMBER"/>
    <property type="match status" value="1"/>
</dbReference>
<evidence type="ECO:0000313" key="4">
    <source>
        <dbReference type="Proteomes" id="UP000243232"/>
    </source>
</evidence>